<evidence type="ECO:0000313" key="1">
    <source>
        <dbReference type="EMBL" id="ETV77188.1"/>
    </source>
</evidence>
<sequence length="181" mass="20710">MGRAQRPHGGFGMPIRDVGDDGCRDFCFRKRFHEELCGPPVLLRVVGGGLLGGRMLLLGLEEHANAVEESGRRDVWDDLGVGQVFIFQSNIVVIVKAVVLCEHRLLFVLVVARDRYARNLGREVWTQMRMHHDFPIHKGMLLHCMQRLMPDTSIFKQREERFVVMDPSNFIVLEMAEAQGR</sequence>
<dbReference type="RefSeq" id="XP_009833494.1">
    <property type="nucleotide sequence ID" value="XM_009835192.1"/>
</dbReference>
<name>W4GE13_APHAT</name>
<organism evidence="1">
    <name type="scientific">Aphanomyces astaci</name>
    <name type="common">Crayfish plague agent</name>
    <dbReference type="NCBI Taxonomy" id="112090"/>
    <lineage>
        <taxon>Eukaryota</taxon>
        <taxon>Sar</taxon>
        <taxon>Stramenopiles</taxon>
        <taxon>Oomycota</taxon>
        <taxon>Saprolegniomycetes</taxon>
        <taxon>Saprolegniales</taxon>
        <taxon>Verrucalvaceae</taxon>
        <taxon>Aphanomyces</taxon>
    </lineage>
</organism>
<protein>
    <submittedName>
        <fullName evidence="1">Uncharacterized protein</fullName>
    </submittedName>
</protein>
<reference evidence="1" key="1">
    <citation type="submission" date="2013-12" db="EMBL/GenBank/DDBJ databases">
        <title>The Genome Sequence of Aphanomyces astaci APO3.</title>
        <authorList>
            <consortium name="The Broad Institute Genomics Platform"/>
            <person name="Russ C."/>
            <person name="Tyler B."/>
            <person name="van West P."/>
            <person name="Dieguez-Uribeondo J."/>
            <person name="Young S.K."/>
            <person name="Zeng Q."/>
            <person name="Gargeya S."/>
            <person name="Fitzgerald M."/>
            <person name="Abouelleil A."/>
            <person name="Alvarado L."/>
            <person name="Chapman S.B."/>
            <person name="Gainer-Dewar J."/>
            <person name="Goldberg J."/>
            <person name="Griggs A."/>
            <person name="Gujja S."/>
            <person name="Hansen M."/>
            <person name="Howarth C."/>
            <person name="Imamovic A."/>
            <person name="Ireland A."/>
            <person name="Larimer J."/>
            <person name="McCowan C."/>
            <person name="Murphy C."/>
            <person name="Pearson M."/>
            <person name="Poon T.W."/>
            <person name="Priest M."/>
            <person name="Roberts A."/>
            <person name="Saif S."/>
            <person name="Shea T."/>
            <person name="Sykes S."/>
            <person name="Wortman J."/>
            <person name="Nusbaum C."/>
            <person name="Birren B."/>
        </authorList>
    </citation>
    <scope>NUCLEOTIDE SEQUENCE [LARGE SCALE GENOMIC DNA]</scope>
    <source>
        <strain evidence="1">APO3</strain>
    </source>
</reference>
<dbReference type="EMBL" id="KI913134">
    <property type="protein sequence ID" value="ETV77188.1"/>
    <property type="molecule type" value="Genomic_DNA"/>
</dbReference>
<dbReference type="AlphaFoldDB" id="W4GE13"/>
<dbReference type="GeneID" id="20811071"/>
<dbReference type="VEuPathDB" id="FungiDB:H257_09075"/>
<gene>
    <name evidence="1" type="ORF">H257_09075</name>
</gene>
<proteinExistence type="predicted"/>
<accession>W4GE13</accession>